<keyword evidence="6" id="KW-0067">ATP-binding</keyword>
<evidence type="ECO:0000259" key="9">
    <source>
        <dbReference type="PROSITE" id="PS50011"/>
    </source>
</evidence>
<keyword evidence="5" id="KW-0418">Kinase</keyword>
<dbReference type="GO" id="GO:0005524">
    <property type="term" value="F:ATP binding"/>
    <property type="evidence" value="ECO:0007669"/>
    <property type="project" value="UniProtKB-KW"/>
</dbReference>
<keyword evidence="3" id="KW-0808">Transferase</keyword>
<evidence type="ECO:0000256" key="5">
    <source>
        <dbReference type="ARBA" id="ARBA00022777"/>
    </source>
</evidence>
<keyword evidence="11" id="KW-1185">Reference proteome</keyword>
<accession>A0A6N8JSZ1</accession>
<dbReference type="EC" id="2.7.11.1" evidence="1"/>
<dbReference type="InterPro" id="IPR011009">
    <property type="entry name" value="Kinase-like_dom_sf"/>
</dbReference>
<evidence type="ECO:0000256" key="8">
    <source>
        <dbReference type="SAM" id="Phobius"/>
    </source>
</evidence>
<evidence type="ECO:0000256" key="7">
    <source>
        <dbReference type="SAM" id="MobiDB-lite"/>
    </source>
</evidence>
<evidence type="ECO:0000256" key="2">
    <source>
        <dbReference type="ARBA" id="ARBA00022527"/>
    </source>
</evidence>
<keyword evidence="2" id="KW-0723">Serine/threonine-protein kinase</keyword>
<feature type="domain" description="Protein kinase" evidence="9">
    <location>
        <begin position="55"/>
        <end position="396"/>
    </location>
</feature>
<proteinExistence type="predicted"/>
<evidence type="ECO:0000256" key="3">
    <source>
        <dbReference type="ARBA" id="ARBA00022679"/>
    </source>
</evidence>
<feature type="transmembrane region" description="Helical" evidence="8">
    <location>
        <begin position="507"/>
        <end position="530"/>
    </location>
</feature>
<gene>
    <name evidence="10" type="ORF">GKZ27_11100</name>
</gene>
<dbReference type="Pfam" id="PF00069">
    <property type="entry name" value="Pkinase"/>
    <property type="match status" value="1"/>
</dbReference>
<sequence length="632" mass="64547">MTAAAVLEARPSGAPAAGAFEGKRLRLVRLESFEPAAYIAPEHRAAYDRRFVTLLLDEGSLRRGGVGEVIRAVSPRGERFALKRLRAMGVGDGDSGSAAALRASFDAEYDAHRALASLRGFPRLFGRGRVEGDPVIVMEWVEGVTLETAARALAVDGAGRLSPLVAARIGRDLFDLLARMAYLDGGLAHRDVSLRNVMVDTSRLSVADQVEEGSFQLVLIDFGSAAPLQDGDSSLTARYGAACGATADYAPPEMLTEDVAGMDGLRHSPAVDVYAAAGVLYALLEGRPPYDLSFEARERCGGLSAFRMKTEFSPEPPAGAHGAATDVRAVLAAEPEVAVAVGRAVAELTDAPSPHGIRLALATVDGQLDALLAACLAPVAARRPSSAAMRDALALFCSQYADNVARALKGEPLAPCPLGPAAAATRRGRRLRRGARMTARALSAAVAVGVAVSVGVLVQGMSVTFPANEPWWTGPLPGAVAAAALLLPFVGALAARGRAVPTTLGLVAGALGALLGAALAGLLTALTAWPTPAVEQALYGALFLATAAPLPLLVADRALTPAGAAVPVAPAPSRPVLPWIASSAAAGAPPSNIGGEGAGSTAAALPDASSVAAGDEAEAAYEVVDEMSEELA</sequence>
<comment type="caution">
    <text evidence="10">The sequence shown here is derived from an EMBL/GenBank/DDBJ whole genome shotgun (WGS) entry which is preliminary data.</text>
</comment>
<feature type="transmembrane region" description="Helical" evidence="8">
    <location>
        <begin position="437"/>
        <end position="458"/>
    </location>
</feature>
<organism evidence="10 11">
    <name type="scientific">Adlercreutzia mucosicola</name>
    <dbReference type="NCBI Taxonomy" id="580026"/>
    <lineage>
        <taxon>Bacteria</taxon>
        <taxon>Bacillati</taxon>
        <taxon>Actinomycetota</taxon>
        <taxon>Coriobacteriia</taxon>
        <taxon>Eggerthellales</taxon>
        <taxon>Eggerthellaceae</taxon>
        <taxon>Adlercreutzia</taxon>
    </lineage>
</organism>
<dbReference type="EMBL" id="WSRR01000044">
    <property type="protein sequence ID" value="MVX61989.1"/>
    <property type="molecule type" value="Genomic_DNA"/>
</dbReference>
<dbReference type="Gene3D" id="1.10.510.10">
    <property type="entry name" value="Transferase(Phosphotransferase) domain 1"/>
    <property type="match status" value="1"/>
</dbReference>
<feature type="transmembrane region" description="Helical" evidence="8">
    <location>
        <begin position="536"/>
        <end position="555"/>
    </location>
</feature>
<dbReference type="PROSITE" id="PS50011">
    <property type="entry name" value="PROTEIN_KINASE_DOM"/>
    <property type="match status" value="1"/>
</dbReference>
<keyword evidence="8" id="KW-1133">Transmembrane helix</keyword>
<dbReference type="AlphaFoldDB" id="A0A6N8JSZ1"/>
<reference evidence="10 11" key="1">
    <citation type="submission" date="2019-12" db="EMBL/GenBank/DDBJ databases">
        <title>Microbes associate with the intestines of laboratory mice.</title>
        <authorList>
            <person name="Navarre W."/>
            <person name="Wong E."/>
        </authorList>
    </citation>
    <scope>NUCLEOTIDE SEQUENCE [LARGE SCALE GENOMIC DNA]</scope>
    <source>
        <strain evidence="10 11">NM66_B29</strain>
    </source>
</reference>
<dbReference type="InterPro" id="IPR000719">
    <property type="entry name" value="Prot_kinase_dom"/>
</dbReference>
<dbReference type="SMART" id="SM00220">
    <property type="entry name" value="S_TKc"/>
    <property type="match status" value="1"/>
</dbReference>
<evidence type="ECO:0000313" key="11">
    <source>
        <dbReference type="Proteomes" id="UP000463388"/>
    </source>
</evidence>
<keyword evidence="8" id="KW-0472">Membrane</keyword>
<dbReference type="Proteomes" id="UP000463388">
    <property type="component" value="Unassembled WGS sequence"/>
</dbReference>
<dbReference type="PANTHER" id="PTHR43289:SF6">
    <property type="entry name" value="SERINE_THREONINE-PROTEIN KINASE NEKL-3"/>
    <property type="match status" value="1"/>
</dbReference>
<evidence type="ECO:0000313" key="10">
    <source>
        <dbReference type="EMBL" id="MVX61989.1"/>
    </source>
</evidence>
<keyword evidence="8" id="KW-0812">Transmembrane</keyword>
<feature type="transmembrane region" description="Helical" evidence="8">
    <location>
        <begin position="478"/>
        <end position="495"/>
    </location>
</feature>
<name>A0A6N8JSZ1_9ACTN</name>
<feature type="region of interest" description="Disordered" evidence="7">
    <location>
        <begin position="591"/>
        <end position="610"/>
    </location>
</feature>
<dbReference type="SUPFAM" id="SSF56112">
    <property type="entry name" value="Protein kinase-like (PK-like)"/>
    <property type="match status" value="1"/>
</dbReference>
<dbReference type="PANTHER" id="PTHR43289">
    <property type="entry name" value="MITOGEN-ACTIVATED PROTEIN KINASE KINASE KINASE 20-RELATED"/>
    <property type="match status" value="1"/>
</dbReference>
<dbReference type="GO" id="GO:0004674">
    <property type="term" value="F:protein serine/threonine kinase activity"/>
    <property type="evidence" value="ECO:0007669"/>
    <property type="project" value="UniProtKB-KW"/>
</dbReference>
<evidence type="ECO:0000256" key="1">
    <source>
        <dbReference type="ARBA" id="ARBA00012513"/>
    </source>
</evidence>
<protein>
    <recommendedName>
        <fullName evidence="1">non-specific serine/threonine protein kinase</fullName>
        <ecNumber evidence="1">2.7.11.1</ecNumber>
    </recommendedName>
</protein>
<evidence type="ECO:0000256" key="4">
    <source>
        <dbReference type="ARBA" id="ARBA00022741"/>
    </source>
</evidence>
<evidence type="ECO:0000256" key="6">
    <source>
        <dbReference type="ARBA" id="ARBA00022840"/>
    </source>
</evidence>
<keyword evidence="4" id="KW-0547">Nucleotide-binding</keyword>